<protein>
    <submittedName>
        <fullName evidence="1">Uncharacterized protein</fullName>
    </submittedName>
</protein>
<name>A0AAD6Z1K4_9AGAR</name>
<accession>A0AAD6Z1K4</accession>
<evidence type="ECO:0000313" key="2">
    <source>
        <dbReference type="Proteomes" id="UP001218218"/>
    </source>
</evidence>
<keyword evidence="2" id="KW-1185">Reference proteome</keyword>
<evidence type="ECO:0000313" key="1">
    <source>
        <dbReference type="EMBL" id="KAJ7303719.1"/>
    </source>
</evidence>
<reference evidence="1" key="1">
    <citation type="submission" date="2023-03" db="EMBL/GenBank/DDBJ databases">
        <title>Massive genome expansion in bonnet fungi (Mycena s.s.) driven by repeated elements and novel gene families across ecological guilds.</title>
        <authorList>
            <consortium name="Lawrence Berkeley National Laboratory"/>
            <person name="Harder C.B."/>
            <person name="Miyauchi S."/>
            <person name="Viragh M."/>
            <person name="Kuo A."/>
            <person name="Thoen E."/>
            <person name="Andreopoulos B."/>
            <person name="Lu D."/>
            <person name="Skrede I."/>
            <person name="Drula E."/>
            <person name="Henrissat B."/>
            <person name="Morin E."/>
            <person name="Kohler A."/>
            <person name="Barry K."/>
            <person name="LaButti K."/>
            <person name="Morin E."/>
            <person name="Salamov A."/>
            <person name="Lipzen A."/>
            <person name="Mereny Z."/>
            <person name="Hegedus B."/>
            <person name="Baldrian P."/>
            <person name="Stursova M."/>
            <person name="Weitz H."/>
            <person name="Taylor A."/>
            <person name="Grigoriev I.V."/>
            <person name="Nagy L.G."/>
            <person name="Martin F."/>
            <person name="Kauserud H."/>
        </authorList>
    </citation>
    <scope>NUCLEOTIDE SEQUENCE</scope>
    <source>
        <strain evidence="1">CBHHK002</strain>
    </source>
</reference>
<comment type="caution">
    <text evidence="1">The sequence shown here is derived from an EMBL/GenBank/DDBJ whole genome shotgun (WGS) entry which is preliminary data.</text>
</comment>
<organism evidence="1 2">
    <name type="scientific">Mycena albidolilacea</name>
    <dbReference type="NCBI Taxonomy" id="1033008"/>
    <lineage>
        <taxon>Eukaryota</taxon>
        <taxon>Fungi</taxon>
        <taxon>Dikarya</taxon>
        <taxon>Basidiomycota</taxon>
        <taxon>Agaricomycotina</taxon>
        <taxon>Agaricomycetes</taxon>
        <taxon>Agaricomycetidae</taxon>
        <taxon>Agaricales</taxon>
        <taxon>Marasmiineae</taxon>
        <taxon>Mycenaceae</taxon>
        <taxon>Mycena</taxon>
    </lineage>
</organism>
<proteinExistence type="predicted"/>
<gene>
    <name evidence="1" type="ORF">DFH08DRAFT_721913</name>
</gene>
<dbReference type="EMBL" id="JARIHO010000103">
    <property type="protein sequence ID" value="KAJ7303719.1"/>
    <property type="molecule type" value="Genomic_DNA"/>
</dbReference>
<dbReference type="Proteomes" id="UP001218218">
    <property type="component" value="Unassembled WGS sequence"/>
</dbReference>
<dbReference type="AlphaFoldDB" id="A0AAD6Z1K4"/>
<sequence>MSFSGFAAPSFPSLPRSASSTDATITVLIELIKQLIRALTIYIQSSPVPHASFPSFPLPPLRKSSTPRRPFVCVYCSNAEHLIKVCPLVSSDIRAVLCQRNPRGRVVLLSGLYIPHSVPGPNLRNRIVTCLRQDPNAACSSLFAPTYLGLRSEFRSLLCSLERVEWLYSSSVGKN</sequence>